<dbReference type="InterPro" id="IPR015421">
    <property type="entry name" value="PyrdxlP-dep_Trfase_major"/>
</dbReference>
<accession>A0A8J3PIQ9</accession>
<dbReference type="GO" id="GO:0008483">
    <property type="term" value="F:transaminase activity"/>
    <property type="evidence" value="ECO:0007669"/>
    <property type="project" value="UniProtKB-KW"/>
</dbReference>
<keyword evidence="4" id="KW-1185">Reference proteome</keyword>
<dbReference type="InterPro" id="IPR015422">
    <property type="entry name" value="PyrdxlP-dep_Trfase_small"/>
</dbReference>
<keyword evidence="1" id="KW-0808">Transferase</keyword>
<sequence>MDVMTISPGPEAARPARFPAASMSDLVDRPVRYDLAESTSPPLRLGELLDGDASARLRALEIGYGTSQGDADLRALIAAGAGVTPDEVLVTAGGSAGMFLLAFTLCRPEDHAVVLTPCFPPARAALDAIGCRVTPVALSFDDGYRLDVDAVAAALTPQTRLVSLASPQNPSGVSFTDQELADLLDRMRGLTPRAVLLVDETYRQAVYGAVTPRSAAAVSPRVVTCSSVSKAHGAPGIRIGWLTVTDPALYEALRSAKFHTLITGSGVDELLAAEVLRREGRILGERREALAAALDTLDRWAAEHADAVEYVRPDGGALCCLRLRADRFDDQAVQRFHDALAARETRVGRGGWFGEADRVFRLGFGHLPADDFRTALDRLAEALSAA</sequence>
<dbReference type="AlphaFoldDB" id="A0A8J3PIQ9"/>
<evidence type="ECO:0000259" key="2">
    <source>
        <dbReference type="Pfam" id="PF00155"/>
    </source>
</evidence>
<keyword evidence="1 3" id="KW-0032">Aminotransferase</keyword>
<comment type="cofactor">
    <cofactor evidence="1">
        <name>pyridoxal 5'-phosphate</name>
        <dbReference type="ChEBI" id="CHEBI:597326"/>
    </cofactor>
</comment>
<dbReference type="PANTHER" id="PTHR43510">
    <property type="entry name" value="AMINOTRANSFERASE FUNCTION, HYPOTHETICAL (EUROFUNG)"/>
    <property type="match status" value="1"/>
</dbReference>
<organism evidence="3 4">
    <name type="scientific">Catellatospora methionotrophica</name>
    <dbReference type="NCBI Taxonomy" id="121620"/>
    <lineage>
        <taxon>Bacteria</taxon>
        <taxon>Bacillati</taxon>
        <taxon>Actinomycetota</taxon>
        <taxon>Actinomycetes</taxon>
        <taxon>Micromonosporales</taxon>
        <taxon>Micromonosporaceae</taxon>
        <taxon>Catellatospora</taxon>
    </lineage>
</organism>
<dbReference type="EMBL" id="BONJ01000049">
    <property type="protein sequence ID" value="GIG19186.1"/>
    <property type="molecule type" value="Genomic_DNA"/>
</dbReference>
<dbReference type="Gene3D" id="3.90.1150.10">
    <property type="entry name" value="Aspartate Aminotransferase, domain 1"/>
    <property type="match status" value="1"/>
</dbReference>
<dbReference type="Proteomes" id="UP000660339">
    <property type="component" value="Unassembled WGS sequence"/>
</dbReference>
<dbReference type="Gene3D" id="3.40.640.10">
    <property type="entry name" value="Type I PLP-dependent aspartate aminotransferase-like (Major domain)"/>
    <property type="match status" value="1"/>
</dbReference>
<proteinExistence type="inferred from homology"/>
<comment type="caution">
    <text evidence="3">The sequence shown here is derived from an EMBL/GenBank/DDBJ whole genome shotgun (WGS) entry which is preliminary data.</text>
</comment>
<gene>
    <name evidence="3" type="ORF">Cme02nite_75180</name>
</gene>
<dbReference type="EC" id="2.6.1.-" evidence="1"/>
<dbReference type="Pfam" id="PF00155">
    <property type="entry name" value="Aminotran_1_2"/>
    <property type="match status" value="1"/>
</dbReference>
<dbReference type="InterPro" id="IPR015424">
    <property type="entry name" value="PyrdxlP-dep_Trfase"/>
</dbReference>
<dbReference type="InterPro" id="IPR004839">
    <property type="entry name" value="Aminotransferase_I/II_large"/>
</dbReference>
<evidence type="ECO:0000313" key="3">
    <source>
        <dbReference type="EMBL" id="GIG19186.1"/>
    </source>
</evidence>
<evidence type="ECO:0000313" key="4">
    <source>
        <dbReference type="Proteomes" id="UP000660339"/>
    </source>
</evidence>
<comment type="similarity">
    <text evidence="1">Belongs to the class-I pyridoxal-phosphate-dependent aminotransferase family.</text>
</comment>
<dbReference type="PANTHER" id="PTHR43510:SF1">
    <property type="entry name" value="AMINOTRANSFERASE FUNCTION, HYPOTHETICAL (EUROFUNG)"/>
    <property type="match status" value="1"/>
</dbReference>
<name>A0A8J3PIQ9_9ACTN</name>
<dbReference type="PROSITE" id="PS00105">
    <property type="entry name" value="AA_TRANSFER_CLASS_1"/>
    <property type="match status" value="1"/>
</dbReference>
<dbReference type="GO" id="GO:0030170">
    <property type="term" value="F:pyridoxal phosphate binding"/>
    <property type="evidence" value="ECO:0007669"/>
    <property type="project" value="InterPro"/>
</dbReference>
<evidence type="ECO:0000256" key="1">
    <source>
        <dbReference type="RuleBase" id="RU000481"/>
    </source>
</evidence>
<feature type="domain" description="Aminotransferase class I/classII large" evidence="2">
    <location>
        <begin position="63"/>
        <end position="379"/>
    </location>
</feature>
<reference evidence="3" key="1">
    <citation type="submission" date="2021-01" db="EMBL/GenBank/DDBJ databases">
        <title>Whole genome shotgun sequence of Catellatospora methionotrophica NBRC 14553.</title>
        <authorList>
            <person name="Komaki H."/>
            <person name="Tamura T."/>
        </authorList>
    </citation>
    <scope>NUCLEOTIDE SEQUENCE</scope>
    <source>
        <strain evidence="3">NBRC 14553</strain>
    </source>
</reference>
<dbReference type="SUPFAM" id="SSF53383">
    <property type="entry name" value="PLP-dependent transferases"/>
    <property type="match status" value="1"/>
</dbReference>
<dbReference type="CDD" id="cd00609">
    <property type="entry name" value="AAT_like"/>
    <property type="match status" value="1"/>
</dbReference>
<protein>
    <recommendedName>
        <fullName evidence="1">Aminotransferase</fullName>
        <ecNumber evidence="1">2.6.1.-</ecNumber>
    </recommendedName>
</protein>
<dbReference type="InterPro" id="IPR004838">
    <property type="entry name" value="NHTrfase_class1_PyrdxlP-BS"/>
</dbReference>